<dbReference type="PANTHER" id="PTHR46526:SF1">
    <property type="entry name" value="CHORDIN"/>
    <property type="match status" value="1"/>
</dbReference>
<feature type="chain" id="PRO_5045707949" description="CHRD domain-containing protein" evidence="2">
    <location>
        <begin position="32"/>
        <end position="861"/>
    </location>
</feature>
<evidence type="ECO:0000313" key="4">
    <source>
        <dbReference type="EMBL" id="GAA5529187.1"/>
    </source>
</evidence>
<dbReference type="EMBL" id="BAABRU010000010">
    <property type="protein sequence ID" value="GAA5529187.1"/>
    <property type="molecule type" value="Genomic_DNA"/>
</dbReference>
<proteinExistence type="predicted"/>
<feature type="domain" description="CHRD" evidence="3">
    <location>
        <begin position="388"/>
        <end position="506"/>
    </location>
</feature>
<evidence type="ECO:0000313" key="5">
    <source>
        <dbReference type="Proteomes" id="UP001428290"/>
    </source>
</evidence>
<reference evidence="4 5" key="1">
    <citation type="submission" date="2024-02" db="EMBL/GenBank/DDBJ databases">
        <title>Herpetosiphon gulosus NBRC 112829.</title>
        <authorList>
            <person name="Ichikawa N."/>
            <person name="Katano-Makiyama Y."/>
            <person name="Hidaka K."/>
        </authorList>
    </citation>
    <scope>NUCLEOTIDE SEQUENCE [LARGE SCALE GENOMIC DNA]</scope>
    <source>
        <strain evidence="4 5">NBRC 112829</strain>
    </source>
</reference>
<comment type="caution">
    <text evidence="4">The sequence shown here is derived from an EMBL/GenBank/DDBJ whole genome shotgun (WGS) entry which is preliminary data.</text>
</comment>
<dbReference type="InterPro" id="IPR010895">
    <property type="entry name" value="CHRD"/>
</dbReference>
<dbReference type="SMART" id="SM00754">
    <property type="entry name" value="CHRD"/>
    <property type="match status" value="3"/>
</dbReference>
<name>A0ABP9X168_9CHLR</name>
<sequence length="861" mass="88002">MLNRFRTPRMFSFVTLLSLFSLVVGLNLAQAAPRTTQGGGGFSPGNLVVVRVGNGSSSLSSVSTAVFLDEYTTNGDFVQTVPMPTALNGNNRRVTMSGTATSEGALSLSGDGQHLLLAGYDADVGIGAIAASSSSVFNRVVAKVSLSGLIDTTNVITDSYSANNIRGATGNGDNIWATGTGSPGGVRFLNGIGTTTTLITPTNTRVVHTYGGNLYFSSSSATSRGIFQIGTGLPTTAGQTIMPIASATSPYGFVFLDREPSVVGVDTLYVADDGTNLRKFSFDGTTWTLQGVWSIPSTAFHLAAQDNGANGVDLYLTRGTNSLSKLTDTAAYNQPINAAALTPIVPVGVNTAFRGIIVVPGAVQATPTPTETATVTASETPSPTAAPSCLRFMVSLEGSQEVPPSSSKATGGGTVDVDTVNNILSYNLSYQGLSGTETAAHIHGFAPRGGNAGVLVGLSTGSPKVGTFNYAENQEASILAGQTYVNIHTDSFPGGEIRGQIDGATINCPAPTETPTATETATATPTDIPTATAVPSCLRFMVSLEGSQEVPPSGSKATGGGTVDVDTVNNILSYNLSYQGLSGTETAAHIHGFAPRGGNAGVLVGLSTGSPKVGTFNYAENQEANILAGQTYVNIHTDSFPGGEIRGQIDGATINCPPPTATPTETVTPSATSTATATGTATPSLTPIITPPPSCITMTVSGSGSQEVPPNISNGMIMGMIEINTVANTINYNLSYHDLSSAETAAHIHGFAPRGSNAGVLFNLPLGTSKVGSVSYAENQEANILAGQTYINIHSSNFPGGELRAQLDGATALCATPTPTATGTVTNTPTNTATATVTNTPTNTVTAVPPTFTIYLPLTMK</sequence>
<evidence type="ECO:0000256" key="1">
    <source>
        <dbReference type="SAM" id="MobiDB-lite"/>
    </source>
</evidence>
<dbReference type="PROSITE" id="PS50933">
    <property type="entry name" value="CHRD"/>
    <property type="match status" value="2"/>
</dbReference>
<keyword evidence="2" id="KW-0732">Signal</keyword>
<dbReference type="PANTHER" id="PTHR46526">
    <property type="entry name" value="CHORDIN"/>
    <property type="match status" value="1"/>
</dbReference>
<feature type="region of interest" description="Disordered" evidence="1">
    <location>
        <begin position="662"/>
        <end position="688"/>
    </location>
</feature>
<evidence type="ECO:0000259" key="3">
    <source>
        <dbReference type="PROSITE" id="PS50933"/>
    </source>
</evidence>
<protein>
    <recommendedName>
        <fullName evidence="3">CHRD domain-containing protein</fullName>
    </recommendedName>
</protein>
<dbReference type="Proteomes" id="UP001428290">
    <property type="component" value="Unassembled WGS sequence"/>
</dbReference>
<dbReference type="RefSeq" id="WP_345722799.1">
    <property type="nucleotide sequence ID" value="NZ_BAABRU010000010.1"/>
</dbReference>
<gene>
    <name evidence="4" type="ORF">Hgul01_02993</name>
</gene>
<keyword evidence="5" id="KW-1185">Reference proteome</keyword>
<evidence type="ECO:0000256" key="2">
    <source>
        <dbReference type="SAM" id="SignalP"/>
    </source>
</evidence>
<dbReference type="InterPro" id="IPR052278">
    <property type="entry name" value="Chordin-like_regulators"/>
</dbReference>
<accession>A0ABP9X168</accession>
<feature type="domain" description="CHRD" evidence="3">
    <location>
        <begin position="536"/>
        <end position="654"/>
    </location>
</feature>
<dbReference type="Pfam" id="PF07452">
    <property type="entry name" value="CHRD"/>
    <property type="match status" value="3"/>
</dbReference>
<organism evidence="4 5">
    <name type="scientific">Herpetosiphon gulosus</name>
    <dbReference type="NCBI Taxonomy" id="1973496"/>
    <lineage>
        <taxon>Bacteria</taxon>
        <taxon>Bacillati</taxon>
        <taxon>Chloroflexota</taxon>
        <taxon>Chloroflexia</taxon>
        <taxon>Herpetosiphonales</taxon>
        <taxon>Herpetosiphonaceae</taxon>
        <taxon>Herpetosiphon</taxon>
    </lineage>
</organism>
<feature type="signal peptide" evidence="2">
    <location>
        <begin position="1"/>
        <end position="31"/>
    </location>
</feature>